<keyword evidence="1" id="KW-0240">DNA-directed RNA polymerase</keyword>
<dbReference type="InParanoid" id="L2GNQ3"/>
<dbReference type="GO" id="GO:0003899">
    <property type="term" value="F:DNA-directed RNA polymerase activity"/>
    <property type="evidence" value="ECO:0007669"/>
    <property type="project" value="InterPro"/>
</dbReference>
<evidence type="ECO:0000256" key="2">
    <source>
        <dbReference type="ARBA" id="ARBA00023163"/>
    </source>
</evidence>
<evidence type="ECO:0000259" key="3">
    <source>
        <dbReference type="SMART" id="SM00662"/>
    </source>
</evidence>
<dbReference type="VEuPathDB" id="MicrosporidiaDB:VICG_00746"/>
<evidence type="ECO:0000256" key="1">
    <source>
        <dbReference type="ARBA" id="ARBA00022478"/>
    </source>
</evidence>
<dbReference type="InterPro" id="IPR011263">
    <property type="entry name" value="DNA-dir_RNA_pol_RpoA/D/Rpb3"/>
</dbReference>
<dbReference type="GO" id="GO:0006366">
    <property type="term" value="P:transcription by RNA polymerase II"/>
    <property type="evidence" value="ECO:0007669"/>
    <property type="project" value="TreeGrafter"/>
</dbReference>
<dbReference type="SUPFAM" id="SSF55257">
    <property type="entry name" value="RBP11-like subunits of RNA polymerase"/>
    <property type="match status" value="1"/>
</dbReference>
<dbReference type="SMART" id="SM00662">
    <property type="entry name" value="RPOLD"/>
    <property type="match status" value="1"/>
</dbReference>
<dbReference type="PROSITE" id="PS00446">
    <property type="entry name" value="RNA_POL_D_30KD"/>
    <property type="match status" value="1"/>
</dbReference>
<evidence type="ECO:0000313" key="5">
    <source>
        <dbReference type="Proteomes" id="UP000011082"/>
    </source>
</evidence>
<dbReference type="GO" id="GO:0046983">
    <property type="term" value="F:protein dimerization activity"/>
    <property type="evidence" value="ECO:0007669"/>
    <property type="project" value="InterPro"/>
</dbReference>
<dbReference type="Proteomes" id="UP000011082">
    <property type="component" value="Unassembled WGS sequence"/>
</dbReference>
<dbReference type="GO" id="GO:0003677">
    <property type="term" value="F:DNA binding"/>
    <property type="evidence" value="ECO:0007669"/>
    <property type="project" value="InterPro"/>
</dbReference>
<dbReference type="InterPro" id="IPR001514">
    <property type="entry name" value="DNA-dir_RNA_pol_30-40kDasu_CS"/>
</dbReference>
<sequence length="233" mass="25976">MQFTVKELTKLNIKFTISSSVSFANSLRRILLGEVPSIAIDVVEIKENSTVLPDEMVANRLGLVPIKYAGSLIPKQECKCDGFCDQCSIKFILKKRNDTDSVISVNGQDLQTDVPGVHCSAALILRLAPGQKLDMICIATIGTPQTHVKYCPVTVVGFSYDVRNKTRETKLWAEDDAKKEWPGINQSDEIEWGEIEDVEMNLEVVEGMGKPKEVLLKALEIYKSKMEKILDSI</sequence>
<dbReference type="InterPro" id="IPR036643">
    <property type="entry name" value="RNApol_insert_sf"/>
</dbReference>
<reference evidence="5" key="1">
    <citation type="submission" date="2011-05" db="EMBL/GenBank/DDBJ databases">
        <title>The genome sequence of Vittaforma corneae strain ATCC 50505.</title>
        <authorList>
            <consortium name="The Broad Institute Genome Sequencing Platform"/>
            <person name="Cuomo C."/>
            <person name="Didier E."/>
            <person name="Bowers L."/>
            <person name="Young S.K."/>
            <person name="Zeng Q."/>
            <person name="Gargeya S."/>
            <person name="Fitzgerald M."/>
            <person name="Haas B."/>
            <person name="Abouelleil A."/>
            <person name="Alvarado L."/>
            <person name="Arachchi H.M."/>
            <person name="Berlin A."/>
            <person name="Chapman S.B."/>
            <person name="Gearin G."/>
            <person name="Goldberg J."/>
            <person name="Griggs A."/>
            <person name="Gujja S."/>
            <person name="Hansen M."/>
            <person name="Heiman D."/>
            <person name="Howarth C."/>
            <person name="Larimer J."/>
            <person name="Lui A."/>
            <person name="MacDonald P.J.P."/>
            <person name="McCowen C."/>
            <person name="Montmayeur A."/>
            <person name="Murphy C."/>
            <person name="Neiman D."/>
            <person name="Pearson M."/>
            <person name="Priest M."/>
            <person name="Roberts A."/>
            <person name="Saif S."/>
            <person name="Shea T."/>
            <person name="Sisk P."/>
            <person name="Stolte C."/>
            <person name="Sykes S."/>
            <person name="Wortman J."/>
            <person name="Nusbaum C."/>
            <person name="Birren B."/>
        </authorList>
    </citation>
    <scope>NUCLEOTIDE SEQUENCE [LARGE SCALE GENOMIC DNA]</scope>
    <source>
        <strain evidence="5">ATCC 50505</strain>
    </source>
</reference>
<organism evidence="4 5">
    <name type="scientific">Vittaforma corneae (strain ATCC 50505)</name>
    <name type="common">Microsporidian parasite</name>
    <name type="synonym">Nosema corneum</name>
    <dbReference type="NCBI Taxonomy" id="993615"/>
    <lineage>
        <taxon>Eukaryota</taxon>
        <taxon>Fungi</taxon>
        <taxon>Fungi incertae sedis</taxon>
        <taxon>Microsporidia</taxon>
        <taxon>Nosematidae</taxon>
        <taxon>Vittaforma</taxon>
    </lineage>
</organism>
<dbReference type="HOGENOM" id="CLU_038421_1_0_1"/>
<accession>L2GNQ3</accession>
<dbReference type="InterPro" id="IPR050518">
    <property type="entry name" value="Rpo3/RPB3_RNA_Pol_subunit"/>
</dbReference>
<dbReference type="InterPro" id="IPR036603">
    <property type="entry name" value="RBP11-like"/>
</dbReference>
<dbReference type="Gene3D" id="2.170.120.12">
    <property type="entry name" value="DNA-directed RNA polymerase, insert domain"/>
    <property type="match status" value="1"/>
</dbReference>
<keyword evidence="5" id="KW-1185">Reference proteome</keyword>
<evidence type="ECO:0000313" key="4">
    <source>
        <dbReference type="EMBL" id="ELA42105.1"/>
    </source>
</evidence>
<dbReference type="SUPFAM" id="SSF56553">
    <property type="entry name" value="Insert subdomain of RNA polymerase alpha subunit"/>
    <property type="match status" value="1"/>
</dbReference>
<dbReference type="PANTHER" id="PTHR11800:SF2">
    <property type="entry name" value="DNA-DIRECTED RNA POLYMERASE II SUBUNIT RPB3"/>
    <property type="match status" value="1"/>
</dbReference>
<protein>
    <recommendedName>
        <fullName evidence="3">DNA-directed RNA polymerase RpoA/D/Rpb3-type domain-containing protein</fullName>
    </recommendedName>
</protein>
<name>L2GNQ3_VITCO</name>
<gene>
    <name evidence="4" type="ORF">VICG_00746</name>
</gene>
<dbReference type="OMA" id="AKWQPCN"/>
<keyword evidence="2" id="KW-0804">Transcription</keyword>
<dbReference type="FunCoup" id="L2GNQ3">
    <property type="interactions" value="191"/>
</dbReference>
<dbReference type="GO" id="GO:0005665">
    <property type="term" value="C:RNA polymerase II, core complex"/>
    <property type="evidence" value="ECO:0007669"/>
    <property type="project" value="TreeGrafter"/>
</dbReference>
<dbReference type="Gene3D" id="3.30.1360.10">
    <property type="entry name" value="RNA polymerase, RBP11-like subunit"/>
    <property type="match status" value="1"/>
</dbReference>
<dbReference type="EMBL" id="JH370134">
    <property type="protein sequence ID" value="ELA42105.1"/>
    <property type="molecule type" value="Genomic_DNA"/>
</dbReference>
<dbReference type="PANTHER" id="PTHR11800">
    <property type="entry name" value="DNA-DIRECTED RNA POLYMERASE"/>
    <property type="match status" value="1"/>
</dbReference>
<dbReference type="Pfam" id="PF01193">
    <property type="entry name" value="RNA_pol_L"/>
    <property type="match status" value="1"/>
</dbReference>
<dbReference type="RefSeq" id="XP_007604197.1">
    <property type="nucleotide sequence ID" value="XM_007604135.1"/>
</dbReference>
<proteinExistence type="inferred from homology"/>
<dbReference type="STRING" id="993615.L2GNQ3"/>
<dbReference type="AlphaFoldDB" id="L2GNQ3"/>
<dbReference type="InterPro" id="IPR022842">
    <property type="entry name" value="RNAP_Rpo3/Rpb3/RPAC1"/>
</dbReference>
<dbReference type="GeneID" id="19881462"/>
<dbReference type="OrthoDB" id="270173at2759"/>
<dbReference type="HAMAP" id="MF_00320">
    <property type="entry name" value="RNApol_arch_Rpo3"/>
    <property type="match status" value="1"/>
</dbReference>
<feature type="domain" description="DNA-directed RNA polymerase RpoA/D/Rpb3-type" evidence="3">
    <location>
        <begin position="12"/>
        <end position="232"/>
    </location>
</feature>